<accession>A0ABP3MPA3</accession>
<dbReference type="RefSeq" id="WP_009943556.1">
    <property type="nucleotide sequence ID" value="NZ_BAAAGS010000013.1"/>
</dbReference>
<comment type="caution">
    <text evidence="2">The sequence shown here is derived from an EMBL/GenBank/DDBJ whole genome shotgun (WGS) entry which is preliminary data.</text>
</comment>
<reference evidence="3" key="1">
    <citation type="journal article" date="2019" name="Int. J. Syst. Evol. Microbiol.">
        <title>The Global Catalogue of Microorganisms (GCM) 10K type strain sequencing project: providing services to taxonomists for standard genome sequencing and annotation.</title>
        <authorList>
            <consortium name="The Broad Institute Genomics Platform"/>
            <consortium name="The Broad Institute Genome Sequencing Center for Infectious Disease"/>
            <person name="Wu L."/>
            <person name="Ma J."/>
        </authorList>
    </citation>
    <scope>NUCLEOTIDE SEQUENCE [LARGE SCALE GENOMIC DNA]</scope>
    <source>
        <strain evidence="3">JCM 10303</strain>
    </source>
</reference>
<name>A0ABP3MPA3_SACER</name>
<dbReference type="EMBL" id="BAAAGS010000013">
    <property type="protein sequence ID" value="GAA0524347.1"/>
    <property type="molecule type" value="Genomic_DNA"/>
</dbReference>
<evidence type="ECO:0000313" key="2">
    <source>
        <dbReference type="EMBL" id="GAA0524347.1"/>
    </source>
</evidence>
<evidence type="ECO:0000313" key="3">
    <source>
        <dbReference type="Proteomes" id="UP001500729"/>
    </source>
</evidence>
<dbReference type="Proteomes" id="UP001500729">
    <property type="component" value="Unassembled WGS sequence"/>
</dbReference>
<gene>
    <name evidence="2" type="ORF">GCM10009533_24570</name>
</gene>
<proteinExistence type="predicted"/>
<evidence type="ECO:0000256" key="1">
    <source>
        <dbReference type="SAM" id="MobiDB-lite"/>
    </source>
</evidence>
<protein>
    <recommendedName>
        <fullName evidence="4">Aldehyde oxidase/xanthine dehydrogenase second molybdopterin binding domain-containing protein</fullName>
    </recommendedName>
</protein>
<sequence>MLPEKADCAVLSDGYWEEVILAAEVAGRLAVRELTCRCAAGELTRGGIVEMNVGPSGSPLAAWLWCSRRAVHSSDDTASIEVALDDTGIPPASSAGCKASSLLVRQAYASAYCTVLAEEAGAVAERHVTLDPPTLPRQRTSSPEMPARVSGSGHLARERTPA</sequence>
<organism evidence="2 3">
    <name type="scientific">Saccharopolyspora erythraea</name>
    <name type="common">Streptomyces erythraeus</name>
    <dbReference type="NCBI Taxonomy" id="1836"/>
    <lineage>
        <taxon>Bacteria</taxon>
        <taxon>Bacillati</taxon>
        <taxon>Actinomycetota</taxon>
        <taxon>Actinomycetes</taxon>
        <taxon>Pseudonocardiales</taxon>
        <taxon>Pseudonocardiaceae</taxon>
        <taxon>Saccharopolyspora</taxon>
    </lineage>
</organism>
<evidence type="ECO:0008006" key="4">
    <source>
        <dbReference type="Google" id="ProtNLM"/>
    </source>
</evidence>
<feature type="region of interest" description="Disordered" evidence="1">
    <location>
        <begin position="127"/>
        <end position="162"/>
    </location>
</feature>
<keyword evidence="3" id="KW-1185">Reference proteome</keyword>